<evidence type="ECO:0000256" key="9">
    <source>
        <dbReference type="ARBA" id="ARBA00023242"/>
    </source>
</evidence>
<keyword evidence="6" id="KW-0479">Metal-binding</keyword>
<dbReference type="GO" id="GO:0005737">
    <property type="term" value="C:cytoplasm"/>
    <property type="evidence" value="ECO:0007669"/>
    <property type="project" value="UniProtKB-SubCell"/>
</dbReference>
<reference evidence="15" key="1">
    <citation type="submission" date="2015-02" db="EMBL/GenBank/DDBJ databases">
        <title>Genome sequencing for Strongylocentrotus purpuratus.</title>
        <authorList>
            <person name="Murali S."/>
            <person name="Liu Y."/>
            <person name="Vee V."/>
            <person name="English A."/>
            <person name="Wang M."/>
            <person name="Skinner E."/>
            <person name="Han Y."/>
            <person name="Muzny D.M."/>
            <person name="Worley K.C."/>
            <person name="Gibbs R.A."/>
        </authorList>
    </citation>
    <scope>NUCLEOTIDE SEQUENCE</scope>
</reference>
<dbReference type="FunCoup" id="A0A7M7GHY5">
    <property type="interactions" value="567"/>
</dbReference>
<evidence type="ECO:0000313" key="15">
    <source>
        <dbReference type="Proteomes" id="UP000007110"/>
    </source>
</evidence>
<dbReference type="EnsemblMetazoa" id="XM_003725313">
    <property type="protein sequence ID" value="XP_003725361"/>
    <property type="gene ID" value="LOC100893968"/>
</dbReference>
<dbReference type="PANTHER" id="PTHR13483">
    <property type="entry name" value="BOX C_D SNORNA PROTEIN 1-RELATED"/>
    <property type="match status" value="1"/>
</dbReference>
<evidence type="ECO:0000256" key="2">
    <source>
        <dbReference type="ARBA" id="ARBA00004496"/>
    </source>
</evidence>
<organism evidence="14 15">
    <name type="scientific">Strongylocentrotus purpuratus</name>
    <name type="common">Purple sea urchin</name>
    <dbReference type="NCBI Taxonomy" id="7668"/>
    <lineage>
        <taxon>Eukaryota</taxon>
        <taxon>Metazoa</taxon>
        <taxon>Echinodermata</taxon>
        <taxon>Eleutherozoa</taxon>
        <taxon>Echinozoa</taxon>
        <taxon>Echinoidea</taxon>
        <taxon>Euechinoidea</taxon>
        <taxon>Echinacea</taxon>
        <taxon>Camarodonta</taxon>
        <taxon>Echinidea</taxon>
        <taxon>Strongylocentrotidae</taxon>
        <taxon>Strongylocentrotus</taxon>
    </lineage>
</organism>
<dbReference type="GO" id="GO:0005634">
    <property type="term" value="C:nucleus"/>
    <property type="evidence" value="ECO:0007669"/>
    <property type="project" value="UniProtKB-SubCell"/>
</dbReference>
<dbReference type="InterPro" id="IPR007529">
    <property type="entry name" value="Znf_HIT"/>
</dbReference>
<evidence type="ECO:0000256" key="11">
    <source>
        <dbReference type="PROSITE-ProRule" id="PRU00453"/>
    </source>
</evidence>
<feature type="region of interest" description="Disordered" evidence="12">
    <location>
        <begin position="35"/>
        <end position="85"/>
    </location>
</feature>
<dbReference type="KEGG" id="spu:100893968"/>
<dbReference type="Pfam" id="PF04438">
    <property type="entry name" value="zf-HIT"/>
    <property type="match status" value="1"/>
</dbReference>
<dbReference type="InterPro" id="IPR051639">
    <property type="entry name" value="BCD1"/>
</dbReference>
<evidence type="ECO:0000256" key="3">
    <source>
        <dbReference type="ARBA" id="ARBA00021568"/>
    </source>
</evidence>
<keyword evidence="4" id="KW-0963">Cytoplasm</keyword>
<evidence type="ECO:0000313" key="14">
    <source>
        <dbReference type="EnsemblMetazoa" id="XP_003725361"/>
    </source>
</evidence>
<feature type="compositionally biased region" description="Basic and acidic residues" evidence="12">
    <location>
        <begin position="35"/>
        <end position="68"/>
    </location>
</feature>
<dbReference type="PROSITE" id="PS51083">
    <property type="entry name" value="ZF_HIT"/>
    <property type="match status" value="1"/>
</dbReference>
<evidence type="ECO:0000256" key="10">
    <source>
        <dbReference type="ARBA" id="ARBA00046946"/>
    </source>
</evidence>
<dbReference type="RefSeq" id="XP_003725361.1">
    <property type="nucleotide sequence ID" value="XM_003725313.3"/>
</dbReference>
<dbReference type="PANTHER" id="PTHR13483:SF11">
    <property type="entry name" value="ZINC FINGER HIT DOMAIN-CONTAINING PROTEIN 3"/>
    <property type="match status" value="1"/>
</dbReference>
<feature type="compositionally biased region" description="Acidic residues" evidence="12">
    <location>
        <begin position="69"/>
        <end position="82"/>
    </location>
</feature>
<sequence>MDNITQKCSVCEEKQYKYRCPKCRILYCSVPCYKEHKSGDSCENKEEIQKAKEDGGNLAKEERAKEEGEVSEDEDDDMDSPIDDQLTQEQLNKLGESDSVRDLLQNPHLRVLITQLDKADEKAKAIEGAMQEPIFVEFADACLAATVGQDKDTIADR</sequence>
<dbReference type="Pfam" id="PF21373">
    <property type="entry name" value="ZNHIT3_C"/>
    <property type="match status" value="1"/>
</dbReference>
<accession>A0A7M7GHY5</accession>
<evidence type="ECO:0000256" key="12">
    <source>
        <dbReference type="SAM" id="MobiDB-lite"/>
    </source>
</evidence>
<keyword evidence="5" id="KW-0597">Phosphoprotein</keyword>
<feature type="domain" description="HIT-type" evidence="13">
    <location>
        <begin position="8"/>
        <end position="42"/>
    </location>
</feature>
<dbReference type="Gene3D" id="3.30.60.190">
    <property type="match status" value="1"/>
</dbReference>
<evidence type="ECO:0000259" key="13">
    <source>
        <dbReference type="PROSITE" id="PS51083"/>
    </source>
</evidence>
<dbReference type="CTD" id="9326"/>
<proteinExistence type="predicted"/>
<protein>
    <recommendedName>
        <fullName evidence="3">Zinc finger HIT domain-containing protein 3</fullName>
    </recommendedName>
</protein>
<keyword evidence="7 11" id="KW-0863">Zinc-finger</keyword>
<dbReference type="OMA" id="CNEAQSK"/>
<evidence type="ECO:0000256" key="7">
    <source>
        <dbReference type="ARBA" id="ARBA00022771"/>
    </source>
</evidence>
<dbReference type="GeneID" id="100893968"/>
<keyword evidence="15" id="KW-1185">Reference proteome</keyword>
<evidence type="ECO:0000256" key="6">
    <source>
        <dbReference type="ARBA" id="ARBA00022723"/>
    </source>
</evidence>
<dbReference type="AlphaFoldDB" id="A0A7M7GHY5"/>
<dbReference type="InterPro" id="IPR048371">
    <property type="entry name" value="ZNHIT3_C"/>
</dbReference>
<reference evidence="14" key="2">
    <citation type="submission" date="2021-01" db="UniProtKB">
        <authorList>
            <consortium name="EnsemblMetazoa"/>
        </authorList>
    </citation>
    <scope>IDENTIFICATION</scope>
</reference>
<dbReference type="InParanoid" id="A0A7M7GHY5"/>
<dbReference type="FunFam" id="3.30.60.190:FF:000009">
    <property type="entry name" value="Uncharacterized zinc-finger protein C4F10.19c"/>
    <property type="match status" value="1"/>
</dbReference>
<dbReference type="CDD" id="cd23024">
    <property type="entry name" value="zf-HIT_ZNHIT2-3"/>
    <property type="match status" value="1"/>
</dbReference>
<name>A0A7M7GHY5_STRPU</name>
<keyword evidence="8" id="KW-0862">Zinc</keyword>
<evidence type="ECO:0000256" key="8">
    <source>
        <dbReference type="ARBA" id="ARBA00022833"/>
    </source>
</evidence>
<dbReference type="OrthoDB" id="18412at2759"/>
<comment type="subcellular location">
    <subcellularLocation>
        <location evidence="2">Cytoplasm</location>
    </subcellularLocation>
    <subcellularLocation>
        <location evidence="1">Nucleus</location>
    </subcellularLocation>
</comment>
<dbReference type="GO" id="GO:0008270">
    <property type="term" value="F:zinc ion binding"/>
    <property type="evidence" value="ECO:0007669"/>
    <property type="project" value="UniProtKB-UniRule"/>
</dbReference>
<dbReference type="Proteomes" id="UP000007110">
    <property type="component" value="Unassembled WGS sequence"/>
</dbReference>
<evidence type="ECO:0000256" key="5">
    <source>
        <dbReference type="ARBA" id="ARBA00022553"/>
    </source>
</evidence>
<evidence type="ECO:0000256" key="4">
    <source>
        <dbReference type="ARBA" id="ARBA00022490"/>
    </source>
</evidence>
<comment type="subunit">
    <text evidence="10">Thyroid receptor interacting proteins (TRIPs) specifically interact with the ligand binding domain of the thyroid receptor (TR). Requires the presence of thyroid hormone for its interaction. Interacts with NUFIP1. Interacts (via HIT-type zinc finger) with the RUVBL1/RUVBL2 complex in the presence of ADP.</text>
</comment>
<evidence type="ECO:0000256" key="1">
    <source>
        <dbReference type="ARBA" id="ARBA00004123"/>
    </source>
</evidence>
<dbReference type="SUPFAM" id="SSF144232">
    <property type="entry name" value="HIT/MYND zinc finger-like"/>
    <property type="match status" value="1"/>
</dbReference>
<keyword evidence="9" id="KW-0539">Nucleus</keyword>